<dbReference type="Gene3D" id="1.20.120.1640">
    <property type="match status" value="1"/>
</dbReference>
<evidence type="ECO:0008006" key="3">
    <source>
        <dbReference type="Google" id="ProtNLM"/>
    </source>
</evidence>
<evidence type="ECO:0000313" key="2">
    <source>
        <dbReference type="Proteomes" id="UP000529652"/>
    </source>
</evidence>
<reference evidence="1 2" key="1">
    <citation type="submission" date="2020-08" db="EMBL/GenBank/DDBJ databases">
        <title>Genomic Encyclopedia of Type Strains, Phase IV (KMG-IV): sequencing the most valuable type-strain genomes for metagenomic binning, comparative biology and taxonomic classification.</title>
        <authorList>
            <person name="Goeker M."/>
        </authorList>
    </citation>
    <scope>NUCLEOTIDE SEQUENCE [LARGE SCALE GENOMIC DNA]</scope>
    <source>
        <strain evidence="1 2">DSM 10508</strain>
    </source>
</reference>
<evidence type="ECO:0000313" key="1">
    <source>
        <dbReference type="EMBL" id="MBB5141604.1"/>
    </source>
</evidence>
<sequence>MAYANAFAVMASSLSSTEFKKAVNEFKDAAEKYANGDRGDHAVDVIVGAITGIAFDHENGFKRAKMFANKATDEGGNKIIIAIEKLRATYNTA</sequence>
<dbReference type="AlphaFoldDB" id="A0AB34Z2W9"/>
<protein>
    <recommendedName>
        <fullName evidence="3">Variable large protein</fullName>
    </recommendedName>
</protein>
<accession>A0AB34Z2W9</accession>
<proteinExistence type="predicted"/>
<dbReference type="EMBL" id="JACHGM010000006">
    <property type="protein sequence ID" value="MBB5141604.1"/>
    <property type="molecule type" value="Genomic_DNA"/>
</dbReference>
<gene>
    <name evidence="1" type="ORF">HNP63_001025</name>
</gene>
<dbReference type="RefSeq" id="WP_011703969.1">
    <property type="nucleotide sequence ID" value="NZ_CAXOVT010000003.1"/>
</dbReference>
<comment type="caution">
    <text evidence="1">The sequence shown here is derived from an EMBL/GenBank/DDBJ whole genome shotgun (WGS) entry which is preliminary data.</text>
</comment>
<organism evidence="1 2">
    <name type="scientific">Borreliella afzelii</name>
    <name type="common">Borrelia afzelii</name>
    <dbReference type="NCBI Taxonomy" id="29518"/>
    <lineage>
        <taxon>Bacteria</taxon>
        <taxon>Pseudomonadati</taxon>
        <taxon>Spirochaetota</taxon>
        <taxon>Spirochaetia</taxon>
        <taxon>Spirochaetales</taxon>
        <taxon>Borreliaceae</taxon>
        <taxon>Borreliella</taxon>
    </lineage>
</organism>
<dbReference type="Proteomes" id="UP000529652">
    <property type="component" value="Unassembled WGS sequence"/>
</dbReference>
<name>A0AB34Z2W9_BORAF</name>